<comment type="similarity">
    <text evidence="5">Belongs to the 2H phosphoesterase superfamily. USB1 family.</text>
</comment>
<evidence type="ECO:0000313" key="8">
    <source>
        <dbReference type="Proteomes" id="UP001161017"/>
    </source>
</evidence>
<dbReference type="PANTHER" id="PTHR13522">
    <property type="entry name" value="U6 SNRNA PHOSPHODIESTERASE 1"/>
    <property type="match status" value="1"/>
</dbReference>
<proteinExistence type="inferred from homology"/>
<dbReference type="PANTHER" id="PTHR13522:SF3">
    <property type="entry name" value="U6 SNRNA PHOSPHODIESTERASE 1"/>
    <property type="match status" value="1"/>
</dbReference>
<keyword evidence="1 5" id="KW-0540">Nuclease</keyword>
<name>A0AA43QKK5_9LECA</name>
<keyword evidence="8" id="KW-1185">Reference proteome</keyword>
<dbReference type="GO" id="GO:0034477">
    <property type="term" value="P:U6 snRNA 3'-end processing"/>
    <property type="evidence" value="ECO:0007669"/>
    <property type="project" value="UniProtKB-UniRule"/>
</dbReference>
<organism evidence="7 8">
    <name type="scientific">Ramalina farinacea</name>
    <dbReference type="NCBI Taxonomy" id="258253"/>
    <lineage>
        <taxon>Eukaryota</taxon>
        <taxon>Fungi</taxon>
        <taxon>Dikarya</taxon>
        <taxon>Ascomycota</taxon>
        <taxon>Pezizomycotina</taxon>
        <taxon>Lecanoromycetes</taxon>
        <taxon>OSLEUM clade</taxon>
        <taxon>Lecanoromycetidae</taxon>
        <taxon>Lecanorales</taxon>
        <taxon>Lecanorineae</taxon>
        <taxon>Ramalinaceae</taxon>
        <taxon>Ramalina</taxon>
    </lineage>
</organism>
<sequence>MPLVEYSDSEGSVNSDSAPSPAVTSNAKRKRAPSPSPADSAKQTLPPLPSTFHDLYASASRLSNTDDPSLHAGRQRQIPHVEGNWPSHVYIEWIPTTEQYTLLESIVDQVNKRRDDVETDGRHVHSLLRSDLGAPLPLHISLSRPIVLRGEQRHDFLHDLTARIRKLGMQPFTLHAIHGADWVANHDDTRWFLVLRLERDKGDSLNKLLWVSNQTVKEYGQFGLYEKQIPLPADRQMPNRKQRRIGGSEEADLSMHFHISIAWTLASPRVEEQTRVLGPSEGGSEEEGLGVNVEVVKVKIGNNINSVALADVRSTAANGILA</sequence>
<dbReference type="Gene3D" id="3.90.1140.10">
    <property type="entry name" value="Cyclic phosphodiesterase"/>
    <property type="match status" value="1"/>
</dbReference>
<keyword evidence="2 5" id="KW-0378">Hydrolase</keyword>
<feature type="region of interest" description="Disordered" evidence="6">
    <location>
        <begin position="1"/>
        <end position="50"/>
    </location>
</feature>
<keyword evidence="4 5" id="KW-0539">Nucleus</keyword>
<evidence type="ECO:0000256" key="4">
    <source>
        <dbReference type="ARBA" id="ARBA00023242"/>
    </source>
</evidence>
<feature type="active site" description="Proton donor/acceptor" evidence="5">
    <location>
        <position position="139"/>
    </location>
</feature>
<dbReference type="GO" id="GO:0005634">
    <property type="term" value="C:nucleus"/>
    <property type="evidence" value="ECO:0007669"/>
    <property type="project" value="UniProtKB-SubCell"/>
</dbReference>
<evidence type="ECO:0000256" key="2">
    <source>
        <dbReference type="ARBA" id="ARBA00022801"/>
    </source>
</evidence>
<comment type="caution">
    <text evidence="7">The sequence shown here is derived from an EMBL/GenBank/DDBJ whole genome shotgun (WGS) entry which is preliminary data.</text>
</comment>
<feature type="active site" description="Proton donor/acceptor" evidence="5">
    <location>
        <position position="258"/>
    </location>
</feature>
<keyword evidence="7" id="KW-0269">Exonuclease</keyword>
<keyword evidence="3" id="KW-0456">Lyase</keyword>
<evidence type="ECO:0000256" key="6">
    <source>
        <dbReference type="SAM" id="MobiDB-lite"/>
    </source>
</evidence>
<feature type="compositionally biased region" description="Polar residues" evidence="6">
    <location>
        <begin position="9"/>
        <end position="26"/>
    </location>
</feature>
<dbReference type="Pfam" id="PF09749">
    <property type="entry name" value="HVSL"/>
    <property type="match status" value="1"/>
</dbReference>
<comment type="function">
    <text evidence="5">Phosphodiesterase responsible for the U6 snRNA 3' end processing. Acts as an exoribonuclease (RNase) responsible for trimming the poly(U) tract of the last nucleotides in the pre-U6 snRNA molecule, leading to the formation of mature U6 snRNA.</text>
</comment>
<dbReference type="GO" id="GO:0016829">
    <property type="term" value="F:lyase activity"/>
    <property type="evidence" value="ECO:0007669"/>
    <property type="project" value="UniProtKB-KW"/>
</dbReference>
<dbReference type="HAMAP" id="MF_03040">
    <property type="entry name" value="USB1"/>
    <property type="match status" value="1"/>
</dbReference>
<evidence type="ECO:0000256" key="1">
    <source>
        <dbReference type="ARBA" id="ARBA00022722"/>
    </source>
</evidence>
<dbReference type="EMBL" id="JAPUFD010000007">
    <property type="protein sequence ID" value="MDI1488217.1"/>
    <property type="molecule type" value="Genomic_DNA"/>
</dbReference>
<reference evidence="7" key="1">
    <citation type="journal article" date="2023" name="Genome Biol. Evol.">
        <title>First Whole Genome Sequence and Flow Cytometry Genome Size Data for the Lichen-Forming Fungus Ramalina farinacea (Ascomycota).</title>
        <authorList>
            <person name="Llewellyn T."/>
            <person name="Mian S."/>
            <person name="Hill R."/>
            <person name="Leitch I.J."/>
            <person name="Gaya E."/>
        </authorList>
    </citation>
    <scope>NUCLEOTIDE SEQUENCE</scope>
    <source>
        <strain evidence="7">LIQ254RAFAR</strain>
    </source>
</reference>
<dbReference type="GO" id="GO:1990838">
    <property type="term" value="F:poly(U)-specific exoribonuclease activity, producing 3' uridine cyclic phosphate ends"/>
    <property type="evidence" value="ECO:0007669"/>
    <property type="project" value="UniProtKB-UniRule"/>
</dbReference>
<dbReference type="EC" id="3.1.4.-" evidence="5"/>
<protein>
    <recommendedName>
        <fullName evidence="5">U6 snRNA phosphodiesterase</fullName>
        <ecNumber evidence="5">3.1.4.-</ecNumber>
    </recommendedName>
</protein>
<comment type="subcellular location">
    <subcellularLocation>
        <location evidence="5">Nucleus</location>
    </subcellularLocation>
</comment>
<evidence type="ECO:0000313" key="7">
    <source>
        <dbReference type="EMBL" id="MDI1488217.1"/>
    </source>
</evidence>
<evidence type="ECO:0000256" key="3">
    <source>
        <dbReference type="ARBA" id="ARBA00023239"/>
    </source>
</evidence>
<gene>
    <name evidence="5 7" type="primary">USB1</name>
    <name evidence="7" type="ORF">OHK93_007491</name>
</gene>
<dbReference type="AlphaFoldDB" id="A0AA43QKK5"/>
<evidence type="ECO:0000256" key="5">
    <source>
        <dbReference type="HAMAP-Rule" id="MF_03040"/>
    </source>
</evidence>
<dbReference type="InterPro" id="IPR027521">
    <property type="entry name" value="Usb1"/>
</dbReference>
<dbReference type="Proteomes" id="UP001161017">
    <property type="component" value="Unassembled WGS sequence"/>
</dbReference>
<accession>A0AA43QKK5</accession>